<keyword evidence="5" id="KW-1003">Cell membrane</keyword>
<gene>
    <name evidence="5 6" type="primary">tatC</name>
    <name evidence="6" type="ORF">ENR23_01770</name>
</gene>
<protein>
    <recommendedName>
        <fullName evidence="5">Sec-independent protein translocase protein TatC</fullName>
    </recommendedName>
</protein>
<sequence>MTIDPRREPDFADHPEAVARRMAARARGLGDDPDAAPGAGEMTFFEHLEELRLVLLHSVAATAAGAVGGWLLAPWVLEDIVRRTVRQAIVLSPLEAFNERLKLALVLGLLLALPVVLWRLWSFIVPGLFRRERRLVLPMVGASAVLFAAGALAAYLYVVPLVVDVLGQFMTPSVRAEIRLGALLGFVYNMALACGLVCQMPLVTMTLTALGLVTPGALLRQWRYAVVGAFLVTALITPGDVVTAQVVMGVPMTLLYFLSVGLSWLVAKRRREDADPGG</sequence>
<evidence type="ECO:0000313" key="6">
    <source>
        <dbReference type="EMBL" id="HGZ42151.1"/>
    </source>
</evidence>
<dbReference type="GO" id="GO:0009977">
    <property type="term" value="F:proton motive force dependent protein transmembrane transporter activity"/>
    <property type="evidence" value="ECO:0007669"/>
    <property type="project" value="TreeGrafter"/>
</dbReference>
<keyword evidence="4 5" id="KW-0472">Membrane</keyword>
<comment type="function">
    <text evidence="5">Part of the twin-arginine translocation (Tat) system that transports large folded proteins containing a characteristic twin-arginine motif in their signal peptide across membranes.</text>
</comment>
<evidence type="ECO:0000256" key="1">
    <source>
        <dbReference type="ARBA" id="ARBA00004141"/>
    </source>
</evidence>
<dbReference type="PRINTS" id="PR01840">
    <property type="entry name" value="TATCFAMILY"/>
</dbReference>
<dbReference type="EMBL" id="DSQF01000003">
    <property type="protein sequence ID" value="HGZ42151.1"/>
    <property type="molecule type" value="Genomic_DNA"/>
</dbReference>
<dbReference type="GO" id="GO:0065002">
    <property type="term" value="P:intracellular protein transmembrane transport"/>
    <property type="evidence" value="ECO:0007669"/>
    <property type="project" value="TreeGrafter"/>
</dbReference>
<evidence type="ECO:0000256" key="4">
    <source>
        <dbReference type="ARBA" id="ARBA00023136"/>
    </source>
</evidence>
<feature type="transmembrane region" description="Helical" evidence="5">
    <location>
        <begin position="53"/>
        <end position="73"/>
    </location>
</feature>
<keyword evidence="5" id="KW-0811">Translocation</keyword>
<dbReference type="GO" id="GO:0033281">
    <property type="term" value="C:TAT protein transport complex"/>
    <property type="evidence" value="ECO:0007669"/>
    <property type="project" value="UniProtKB-UniRule"/>
</dbReference>
<evidence type="ECO:0000256" key="3">
    <source>
        <dbReference type="ARBA" id="ARBA00022989"/>
    </source>
</evidence>
<comment type="caution">
    <text evidence="5">Lacks conserved residue(s) required for the propagation of feature annotation.</text>
</comment>
<keyword evidence="3 5" id="KW-1133">Transmembrane helix</keyword>
<evidence type="ECO:0000256" key="2">
    <source>
        <dbReference type="ARBA" id="ARBA00022692"/>
    </source>
</evidence>
<dbReference type="NCBIfam" id="TIGR00945">
    <property type="entry name" value="tatC"/>
    <property type="match status" value="1"/>
</dbReference>
<keyword evidence="5" id="KW-0813">Transport</keyword>
<dbReference type="Pfam" id="PF00902">
    <property type="entry name" value="TatC"/>
    <property type="match status" value="1"/>
</dbReference>
<comment type="similarity">
    <text evidence="5">Belongs to the TatC family.</text>
</comment>
<feature type="transmembrane region" description="Helical" evidence="5">
    <location>
        <begin position="178"/>
        <end position="210"/>
    </location>
</feature>
<organism evidence="6">
    <name type="scientific">Eiseniibacteriota bacterium</name>
    <dbReference type="NCBI Taxonomy" id="2212470"/>
    <lineage>
        <taxon>Bacteria</taxon>
        <taxon>Candidatus Eiseniibacteriota</taxon>
    </lineage>
</organism>
<comment type="caution">
    <text evidence="6">The sequence shown here is derived from an EMBL/GenBank/DDBJ whole genome shotgun (WGS) entry which is preliminary data.</text>
</comment>
<dbReference type="GO" id="GO:0043953">
    <property type="term" value="P:protein transport by the Tat complex"/>
    <property type="evidence" value="ECO:0007669"/>
    <property type="project" value="UniProtKB-UniRule"/>
</dbReference>
<name>A0A832I016_UNCEI</name>
<comment type="subunit">
    <text evidence="5">Forms a complex with TatA.</text>
</comment>
<evidence type="ECO:0000256" key="5">
    <source>
        <dbReference type="HAMAP-Rule" id="MF_00902"/>
    </source>
</evidence>
<accession>A0A832I016</accession>
<dbReference type="AlphaFoldDB" id="A0A832I016"/>
<keyword evidence="2 5" id="KW-0812">Transmembrane</keyword>
<dbReference type="PANTHER" id="PTHR30371">
    <property type="entry name" value="SEC-INDEPENDENT PROTEIN TRANSLOCASE PROTEIN TATC"/>
    <property type="match status" value="1"/>
</dbReference>
<proteinExistence type="inferred from homology"/>
<dbReference type="PANTHER" id="PTHR30371:SF0">
    <property type="entry name" value="SEC-INDEPENDENT PROTEIN TRANSLOCASE PROTEIN TATC, CHLOROPLASTIC-RELATED"/>
    <property type="match status" value="1"/>
</dbReference>
<keyword evidence="5" id="KW-0653">Protein transport</keyword>
<feature type="transmembrane region" description="Helical" evidence="5">
    <location>
        <begin position="135"/>
        <end position="158"/>
    </location>
</feature>
<dbReference type="InterPro" id="IPR002033">
    <property type="entry name" value="TatC"/>
</dbReference>
<feature type="transmembrane region" description="Helical" evidence="5">
    <location>
        <begin position="245"/>
        <end position="267"/>
    </location>
</feature>
<feature type="transmembrane region" description="Helical" evidence="5">
    <location>
        <begin position="103"/>
        <end position="123"/>
    </location>
</feature>
<dbReference type="HAMAP" id="MF_00902">
    <property type="entry name" value="TatC"/>
    <property type="match status" value="1"/>
</dbReference>
<comment type="subcellular location">
    <subcellularLocation>
        <location evidence="5">Cell membrane</location>
        <topology evidence="5">Multi-pass membrane protein</topology>
    </subcellularLocation>
    <subcellularLocation>
        <location evidence="1">Membrane</location>
        <topology evidence="1">Multi-pass membrane protein</topology>
    </subcellularLocation>
</comment>
<reference evidence="6" key="1">
    <citation type="journal article" date="2020" name="mSystems">
        <title>Genome- and Community-Level Interaction Insights into Carbon Utilization and Element Cycling Functions of Hydrothermarchaeota in Hydrothermal Sediment.</title>
        <authorList>
            <person name="Zhou Z."/>
            <person name="Liu Y."/>
            <person name="Xu W."/>
            <person name="Pan J."/>
            <person name="Luo Z.H."/>
            <person name="Li M."/>
        </authorList>
    </citation>
    <scope>NUCLEOTIDE SEQUENCE [LARGE SCALE GENOMIC DNA]</scope>
    <source>
        <strain evidence="6">SpSt-381</strain>
    </source>
</reference>